<dbReference type="EMBL" id="CAAALY010100600">
    <property type="protein sequence ID" value="VEL29140.1"/>
    <property type="molecule type" value="Genomic_DNA"/>
</dbReference>
<comment type="caution">
    <text evidence="1">The sequence shown here is derived from an EMBL/GenBank/DDBJ whole genome shotgun (WGS) entry which is preliminary data.</text>
</comment>
<protein>
    <submittedName>
        <fullName evidence="1">Uncharacterized protein</fullName>
    </submittedName>
</protein>
<evidence type="ECO:0000313" key="1">
    <source>
        <dbReference type="EMBL" id="VEL29140.1"/>
    </source>
</evidence>
<evidence type="ECO:0000313" key="2">
    <source>
        <dbReference type="Proteomes" id="UP000784294"/>
    </source>
</evidence>
<accession>A0A3S5CKP7</accession>
<reference evidence="1" key="1">
    <citation type="submission" date="2018-11" db="EMBL/GenBank/DDBJ databases">
        <authorList>
            <consortium name="Pathogen Informatics"/>
        </authorList>
    </citation>
    <scope>NUCLEOTIDE SEQUENCE</scope>
</reference>
<proteinExistence type="predicted"/>
<keyword evidence="2" id="KW-1185">Reference proteome</keyword>
<gene>
    <name evidence="1" type="ORF">PXEA_LOCUS22580</name>
</gene>
<name>A0A3S5CKP7_9PLAT</name>
<dbReference type="Proteomes" id="UP000784294">
    <property type="component" value="Unassembled WGS sequence"/>
</dbReference>
<dbReference type="AlphaFoldDB" id="A0A3S5CKP7"/>
<organism evidence="1 2">
    <name type="scientific">Protopolystoma xenopodis</name>
    <dbReference type="NCBI Taxonomy" id="117903"/>
    <lineage>
        <taxon>Eukaryota</taxon>
        <taxon>Metazoa</taxon>
        <taxon>Spiralia</taxon>
        <taxon>Lophotrochozoa</taxon>
        <taxon>Platyhelminthes</taxon>
        <taxon>Monogenea</taxon>
        <taxon>Polyopisthocotylea</taxon>
        <taxon>Polystomatidea</taxon>
        <taxon>Polystomatidae</taxon>
        <taxon>Protopolystoma</taxon>
    </lineage>
</organism>
<sequence>MPSESLLHIDQIQRAWNDYDFALNERNLTLLSQLDRLAEADNAAAKVEQLCKETECNLCLLQQHIDKVHVSLYT</sequence>